<dbReference type="InterPro" id="IPR003660">
    <property type="entry name" value="HAMP_dom"/>
</dbReference>
<evidence type="ECO:0000256" key="6">
    <source>
        <dbReference type="ARBA" id="ARBA00022679"/>
    </source>
</evidence>
<evidence type="ECO:0000259" key="13">
    <source>
        <dbReference type="PROSITE" id="PS50109"/>
    </source>
</evidence>
<dbReference type="PANTHER" id="PTHR34220:SF7">
    <property type="entry name" value="SENSOR HISTIDINE KINASE YPDA"/>
    <property type="match status" value="1"/>
</dbReference>
<dbReference type="PROSITE" id="PS50109">
    <property type="entry name" value="HIS_KIN"/>
    <property type="match status" value="1"/>
</dbReference>
<dbReference type="GO" id="GO:0005886">
    <property type="term" value="C:plasma membrane"/>
    <property type="evidence" value="ECO:0007669"/>
    <property type="project" value="UniProtKB-SubCell"/>
</dbReference>
<keyword evidence="16" id="KW-1185">Reference proteome</keyword>
<dbReference type="Proteomes" id="UP000279446">
    <property type="component" value="Unassembled WGS sequence"/>
</dbReference>
<dbReference type="SMART" id="SM00387">
    <property type="entry name" value="HATPase_c"/>
    <property type="match status" value="1"/>
</dbReference>
<dbReference type="Pfam" id="PF02518">
    <property type="entry name" value="HATPase_c"/>
    <property type="match status" value="1"/>
</dbReference>
<evidence type="ECO:0000259" key="14">
    <source>
        <dbReference type="PROSITE" id="PS50885"/>
    </source>
</evidence>
<evidence type="ECO:0000256" key="2">
    <source>
        <dbReference type="ARBA" id="ARBA00004651"/>
    </source>
</evidence>
<dbReference type="AlphaFoldDB" id="A0A3S1DA30"/>
<keyword evidence="10" id="KW-0902">Two-component regulatory system</keyword>
<dbReference type="Pfam" id="PF06580">
    <property type="entry name" value="His_kinase"/>
    <property type="match status" value="1"/>
</dbReference>
<dbReference type="EMBL" id="RZNY01000038">
    <property type="protein sequence ID" value="RUT40339.1"/>
    <property type="molecule type" value="Genomic_DNA"/>
</dbReference>
<evidence type="ECO:0000256" key="7">
    <source>
        <dbReference type="ARBA" id="ARBA00022741"/>
    </source>
</evidence>
<evidence type="ECO:0000313" key="16">
    <source>
        <dbReference type="Proteomes" id="UP000279446"/>
    </source>
</evidence>
<comment type="caution">
    <text evidence="15">The sequence shown here is derived from an EMBL/GenBank/DDBJ whole genome shotgun (WGS) entry which is preliminary data.</text>
</comment>
<dbReference type="PROSITE" id="PS50885">
    <property type="entry name" value="HAMP"/>
    <property type="match status" value="1"/>
</dbReference>
<keyword evidence="11 12" id="KW-0472">Membrane</keyword>
<dbReference type="OrthoDB" id="9809348at2"/>
<dbReference type="GO" id="GO:0005524">
    <property type="term" value="F:ATP binding"/>
    <property type="evidence" value="ECO:0007669"/>
    <property type="project" value="UniProtKB-KW"/>
</dbReference>
<dbReference type="CDD" id="cd06225">
    <property type="entry name" value="HAMP"/>
    <property type="match status" value="1"/>
</dbReference>
<dbReference type="EC" id="2.7.13.3" evidence="3"/>
<dbReference type="PANTHER" id="PTHR34220">
    <property type="entry name" value="SENSOR HISTIDINE KINASE YPDA"/>
    <property type="match status" value="1"/>
</dbReference>
<keyword evidence="12" id="KW-1133">Transmembrane helix</keyword>
<keyword evidence="9" id="KW-0067">ATP-binding</keyword>
<organism evidence="15 16">
    <name type="scientific">Paenibacillus anaericanus</name>
    <dbReference type="NCBI Taxonomy" id="170367"/>
    <lineage>
        <taxon>Bacteria</taxon>
        <taxon>Bacillati</taxon>
        <taxon>Bacillota</taxon>
        <taxon>Bacilli</taxon>
        <taxon>Bacillales</taxon>
        <taxon>Paenibacillaceae</taxon>
        <taxon>Paenibacillus</taxon>
    </lineage>
</organism>
<dbReference type="InterPro" id="IPR036890">
    <property type="entry name" value="HATPase_C_sf"/>
</dbReference>
<sequence length="575" mass="65452">MNRVILKKKIIPYTYKMMISYLLLVLVSDVFIGYVSFIMLTKSRTEIAETNIRTGMAQTSNNLKYQLDEIQRISDTLFSNAVFQRALQKKGGPHDIYLTMIDDVIPQMQAPLQLFGNPIRIILYTNNSDLNIIEGNELSEPLEESDYYILATEEIKDSEWLGKIMEGNDNRWMQVESDSELRNISLIRRMISFNDYQVSGILRITVGFADLLGNYVTFPEEDGITMRLVDGVTGTILFQRGGAKQEVVSSHDYLTLKQEVPESNFIIETWVPHDYLRKDARRLQGIILAVCTISFLVMVLVGFLVARISGRKIRKIISLVHTFENGSFEKRLRFSGNDEFSRIADAFNVMAANIQELISNVYILGIKRNQAELDALQAQINPHFLYNSLSTISSLANLGETRQVTEMVKGLSKFYRLTLNQGKVLIPLRKELEQVEMYMNIQKVKYVDAFTFNKDVDPEILDVPVIKLILQPFVENVFKHAWFGDTIAIHITGRKLGNRIELKVIDNGVGMRPETVQSMFSGTRQEGGYGLQNVNERIKLRYGQEYGIEIGSVFGAGTTVRILLPIEQSSDMEIG</sequence>
<feature type="domain" description="HAMP" evidence="14">
    <location>
        <begin position="307"/>
        <end position="359"/>
    </location>
</feature>
<accession>A0A3S1DA30</accession>
<evidence type="ECO:0000256" key="9">
    <source>
        <dbReference type="ARBA" id="ARBA00022840"/>
    </source>
</evidence>
<keyword evidence="12" id="KW-0812">Transmembrane</keyword>
<feature type="transmembrane region" description="Helical" evidence="12">
    <location>
        <begin position="286"/>
        <end position="306"/>
    </location>
</feature>
<feature type="domain" description="Histidine kinase" evidence="13">
    <location>
        <begin position="466"/>
        <end position="568"/>
    </location>
</feature>
<keyword evidence="4" id="KW-1003">Cell membrane</keyword>
<feature type="transmembrane region" description="Helical" evidence="12">
    <location>
        <begin position="21"/>
        <end position="40"/>
    </location>
</feature>
<evidence type="ECO:0000256" key="8">
    <source>
        <dbReference type="ARBA" id="ARBA00022777"/>
    </source>
</evidence>
<dbReference type="InterPro" id="IPR003594">
    <property type="entry name" value="HATPase_dom"/>
</dbReference>
<evidence type="ECO:0000313" key="15">
    <source>
        <dbReference type="EMBL" id="RUT40339.1"/>
    </source>
</evidence>
<dbReference type="Pfam" id="PF00672">
    <property type="entry name" value="HAMP"/>
    <property type="match status" value="1"/>
</dbReference>
<evidence type="ECO:0000256" key="4">
    <source>
        <dbReference type="ARBA" id="ARBA00022475"/>
    </source>
</evidence>
<dbReference type="GO" id="GO:0000155">
    <property type="term" value="F:phosphorelay sensor kinase activity"/>
    <property type="evidence" value="ECO:0007669"/>
    <property type="project" value="InterPro"/>
</dbReference>
<evidence type="ECO:0000256" key="10">
    <source>
        <dbReference type="ARBA" id="ARBA00023012"/>
    </source>
</evidence>
<keyword evidence="7" id="KW-0547">Nucleotide-binding</keyword>
<evidence type="ECO:0000256" key="3">
    <source>
        <dbReference type="ARBA" id="ARBA00012438"/>
    </source>
</evidence>
<dbReference type="SUPFAM" id="SSF158472">
    <property type="entry name" value="HAMP domain-like"/>
    <property type="match status" value="1"/>
</dbReference>
<evidence type="ECO:0000256" key="12">
    <source>
        <dbReference type="SAM" id="Phobius"/>
    </source>
</evidence>
<evidence type="ECO:0000256" key="1">
    <source>
        <dbReference type="ARBA" id="ARBA00000085"/>
    </source>
</evidence>
<dbReference type="SUPFAM" id="SSF55874">
    <property type="entry name" value="ATPase domain of HSP90 chaperone/DNA topoisomerase II/histidine kinase"/>
    <property type="match status" value="1"/>
</dbReference>
<dbReference type="Gene3D" id="6.10.340.10">
    <property type="match status" value="1"/>
</dbReference>
<name>A0A3S1DA30_9BACL</name>
<comment type="subcellular location">
    <subcellularLocation>
        <location evidence="2">Cell membrane</location>
        <topology evidence="2">Multi-pass membrane protein</topology>
    </subcellularLocation>
</comment>
<keyword evidence="5" id="KW-0597">Phosphoprotein</keyword>
<proteinExistence type="predicted"/>
<dbReference type="InterPro" id="IPR005467">
    <property type="entry name" value="His_kinase_dom"/>
</dbReference>
<reference evidence="15 16" key="1">
    <citation type="submission" date="2018-12" db="EMBL/GenBank/DDBJ databases">
        <authorList>
            <person name="Sun L."/>
            <person name="Chen Z."/>
        </authorList>
    </citation>
    <scope>NUCLEOTIDE SEQUENCE [LARGE SCALE GENOMIC DNA]</scope>
    <source>
        <strain evidence="15 16">DSM 15890</strain>
    </source>
</reference>
<evidence type="ECO:0000256" key="11">
    <source>
        <dbReference type="ARBA" id="ARBA00023136"/>
    </source>
</evidence>
<protein>
    <recommendedName>
        <fullName evidence="3">histidine kinase</fullName>
        <ecNumber evidence="3">2.7.13.3</ecNumber>
    </recommendedName>
</protein>
<dbReference type="Gene3D" id="3.30.565.10">
    <property type="entry name" value="Histidine kinase-like ATPase, C-terminal domain"/>
    <property type="match status" value="1"/>
</dbReference>
<dbReference type="RefSeq" id="WP_127194837.1">
    <property type="nucleotide sequence ID" value="NZ_RZNY01000038.1"/>
</dbReference>
<keyword evidence="8 15" id="KW-0418">Kinase</keyword>
<comment type="catalytic activity">
    <reaction evidence="1">
        <text>ATP + protein L-histidine = ADP + protein N-phospho-L-histidine.</text>
        <dbReference type="EC" id="2.7.13.3"/>
    </reaction>
</comment>
<dbReference type="SMART" id="SM00304">
    <property type="entry name" value="HAMP"/>
    <property type="match status" value="1"/>
</dbReference>
<dbReference type="InterPro" id="IPR050640">
    <property type="entry name" value="Bact_2-comp_sensor_kinase"/>
</dbReference>
<keyword evidence="6" id="KW-0808">Transferase</keyword>
<dbReference type="InterPro" id="IPR010559">
    <property type="entry name" value="Sig_transdc_His_kin_internal"/>
</dbReference>
<evidence type="ECO:0000256" key="5">
    <source>
        <dbReference type="ARBA" id="ARBA00022553"/>
    </source>
</evidence>
<gene>
    <name evidence="15" type="ORF">EJP82_25310</name>
</gene>